<dbReference type="Pfam" id="PF07690">
    <property type="entry name" value="MFS_1"/>
    <property type="match status" value="1"/>
</dbReference>
<dbReference type="PANTHER" id="PTHR11662">
    <property type="entry name" value="SOLUTE CARRIER FAMILY 17"/>
    <property type="match status" value="1"/>
</dbReference>
<evidence type="ECO:0000256" key="2">
    <source>
        <dbReference type="ARBA" id="ARBA00022692"/>
    </source>
</evidence>
<dbReference type="InterPro" id="IPR020846">
    <property type="entry name" value="MFS_dom"/>
</dbReference>
<protein>
    <recommendedName>
        <fullName evidence="6">Major facilitator superfamily (MFS) profile domain-containing protein</fullName>
    </recommendedName>
</protein>
<dbReference type="AlphaFoldDB" id="A0A7R9INH9"/>
<name>A0A7R9INH9_9NEOP</name>
<dbReference type="SUPFAM" id="SSF103473">
    <property type="entry name" value="MFS general substrate transporter"/>
    <property type="match status" value="1"/>
</dbReference>
<evidence type="ECO:0000256" key="5">
    <source>
        <dbReference type="SAM" id="Phobius"/>
    </source>
</evidence>
<feature type="transmembrane region" description="Helical" evidence="5">
    <location>
        <begin position="48"/>
        <end position="66"/>
    </location>
</feature>
<gene>
    <name evidence="7" type="ORF">TTEB3V08_LOCUS9545</name>
</gene>
<dbReference type="EMBL" id="OE005035">
    <property type="protein sequence ID" value="CAD7461638.1"/>
    <property type="molecule type" value="Genomic_DNA"/>
</dbReference>
<evidence type="ECO:0000256" key="4">
    <source>
        <dbReference type="ARBA" id="ARBA00023136"/>
    </source>
</evidence>
<feature type="transmembrane region" description="Helical" evidence="5">
    <location>
        <begin position="113"/>
        <end position="131"/>
    </location>
</feature>
<dbReference type="FunFam" id="1.20.1250.20:FF:000157">
    <property type="entry name" value="Inorganic phosphate cotransporter"/>
    <property type="match status" value="1"/>
</dbReference>
<comment type="subcellular location">
    <subcellularLocation>
        <location evidence="1">Membrane</location>
        <topology evidence="1">Multi-pass membrane protein</topology>
    </subcellularLocation>
</comment>
<evidence type="ECO:0000256" key="1">
    <source>
        <dbReference type="ARBA" id="ARBA00004141"/>
    </source>
</evidence>
<evidence type="ECO:0000259" key="6">
    <source>
        <dbReference type="PROSITE" id="PS50850"/>
    </source>
</evidence>
<reference evidence="7" key="1">
    <citation type="submission" date="2020-11" db="EMBL/GenBank/DDBJ databases">
        <authorList>
            <person name="Tran Van P."/>
        </authorList>
    </citation>
    <scope>NUCLEOTIDE SEQUENCE</scope>
</reference>
<organism evidence="7">
    <name type="scientific">Timema tahoe</name>
    <dbReference type="NCBI Taxonomy" id="61484"/>
    <lineage>
        <taxon>Eukaryota</taxon>
        <taxon>Metazoa</taxon>
        <taxon>Ecdysozoa</taxon>
        <taxon>Arthropoda</taxon>
        <taxon>Hexapoda</taxon>
        <taxon>Insecta</taxon>
        <taxon>Pterygota</taxon>
        <taxon>Neoptera</taxon>
        <taxon>Polyneoptera</taxon>
        <taxon>Phasmatodea</taxon>
        <taxon>Timematodea</taxon>
        <taxon>Timematoidea</taxon>
        <taxon>Timematidae</taxon>
        <taxon>Timema</taxon>
    </lineage>
</organism>
<dbReference type="InterPro" id="IPR011701">
    <property type="entry name" value="MFS"/>
</dbReference>
<dbReference type="InterPro" id="IPR036259">
    <property type="entry name" value="MFS_trans_sf"/>
</dbReference>
<keyword evidence="3 5" id="KW-1133">Transmembrane helix</keyword>
<evidence type="ECO:0000256" key="3">
    <source>
        <dbReference type="ARBA" id="ARBA00022989"/>
    </source>
</evidence>
<keyword evidence="4 5" id="KW-0472">Membrane</keyword>
<dbReference type="Gene3D" id="1.20.1250.20">
    <property type="entry name" value="MFS general substrate transporter like domains"/>
    <property type="match status" value="1"/>
</dbReference>
<dbReference type="GO" id="GO:0006820">
    <property type="term" value="P:monoatomic anion transport"/>
    <property type="evidence" value="ECO:0007669"/>
    <property type="project" value="TreeGrafter"/>
</dbReference>
<feature type="transmembrane region" description="Helical" evidence="5">
    <location>
        <begin position="72"/>
        <end position="92"/>
    </location>
</feature>
<proteinExistence type="predicted"/>
<feature type="transmembrane region" description="Helical" evidence="5">
    <location>
        <begin position="137"/>
        <end position="158"/>
    </location>
</feature>
<dbReference type="GO" id="GO:0016020">
    <property type="term" value="C:membrane"/>
    <property type="evidence" value="ECO:0007669"/>
    <property type="project" value="UniProtKB-SubCell"/>
</dbReference>
<dbReference type="InterPro" id="IPR050382">
    <property type="entry name" value="MFS_Na/Anion_cotransporter"/>
</dbReference>
<dbReference type="GO" id="GO:0022857">
    <property type="term" value="F:transmembrane transporter activity"/>
    <property type="evidence" value="ECO:0007669"/>
    <property type="project" value="InterPro"/>
</dbReference>
<accession>A0A7R9INH9</accession>
<dbReference type="PROSITE" id="PS50850">
    <property type="entry name" value="MFS"/>
    <property type="match status" value="1"/>
</dbReference>
<feature type="domain" description="Major facilitator superfamily (MFS) profile" evidence="6">
    <location>
        <begin position="1"/>
        <end position="247"/>
    </location>
</feature>
<keyword evidence="2 5" id="KW-0812">Transmembrane</keyword>
<dbReference type="PANTHER" id="PTHR11662:SF411">
    <property type="entry name" value="GH05102P"/>
    <property type="match status" value="1"/>
</dbReference>
<sequence length="247" mass="27844">MSPEELQQTRFDWDEYQQNFMLGCFFWGYLCTELPGGRLAEIIGARRVFGYSMLAASIITVVTPAAANLSYIAVIILRVLLGLMLGATWPAIHPMTARWIPPMERSQFISNMMASSLGAAITMPVCGYLIASLGWESVFYVTGVVGLLWSIAWFLVVFDSPAQHPRISNKERLFIENAIGSTTSHGKAHQVPWRQIFTSLPVWAIIITHGASVFGYFTVINQLPTYMKYILDFNIKEVIILFVFYKI</sequence>
<feature type="transmembrane region" description="Helical" evidence="5">
    <location>
        <begin position="200"/>
        <end position="220"/>
    </location>
</feature>
<evidence type="ECO:0000313" key="7">
    <source>
        <dbReference type="EMBL" id="CAD7461638.1"/>
    </source>
</evidence>